<sequence length="98" mass="10505">MLVKKGDLALGQDSRSCQLAVAWPGLAWAPGFFSRSRETLASPQEVPGGVRECPQNLTRAPGPSFMLGDFTAFAPSSTIREKYEARAAAVTAASKRTY</sequence>
<proteinExistence type="predicted"/>
<dbReference type="AlphaFoldDB" id="A0AAV4AWX4"/>
<accession>A0AAV4AWX4</accession>
<dbReference type="Proteomes" id="UP000735302">
    <property type="component" value="Unassembled WGS sequence"/>
</dbReference>
<protein>
    <submittedName>
        <fullName evidence="1">Uncharacterized protein</fullName>
    </submittedName>
</protein>
<reference evidence="1 2" key="1">
    <citation type="journal article" date="2021" name="Elife">
        <title>Chloroplast acquisition without the gene transfer in kleptoplastic sea slugs, Plakobranchus ocellatus.</title>
        <authorList>
            <person name="Maeda T."/>
            <person name="Takahashi S."/>
            <person name="Yoshida T."/>
            <person name="Shimamura S."/>
            <person name="Takaki Y."/>
            <person name="Nagai Y."/>
            <person name="Toyoda A."/>
            <person name="Suzuki Y."/>
            <person name="Arimoto A."/>
            <person name="Ishii H."/>
            <person name="Satoh N."/>
            <person name="Nishiyama T."/>
            <person name="Hasebe M."/>
            <person name="Maruyama T."/>
            <person name="Minagawa J."/>
            <person name="Obokata J."/>
            <person name="Shigenobu S."/>
        </authorList>
    </citation>
    <scope>NUCLEOTIDE SEQUENCE [LARGE SCALE GENOMIC DNA]</scope>
</reference>
<evidence type="ECO:0000313" key="1">
    <source>
        <dbReference type="EMBL" id="GFO11023.1"/>
    </source>
</evidence>
<gene>
    <name evidence="1" type="ORF">PoB_003752800</name>
</gene>
<name>A0AAV4AWX4_9GAST</name>
<evidence type="ECO:0000313" key="2">
    <source>
        <dbReference type="Proteomes" id="UP000735302"/>
    </source>
</evidence>
<dbReference type="EMBL" id="BLXT01004214">
    <property type="protein sequence ID" value="GFO11023.1"/>
    <property type="molecule type" value="Genomic_DNA"/>
</dbReference>
<organism evidence="1 2">
    <name type="scientific">Plakobranchus ocellatus</name>
    <dbReference type="NCBI Taxonomy" id="259542"/>
    <lineage>
        <taxon>Eukaryota</taxon>
        <taxon>Metazoa</taxon>
        <taxon>Spiralia</taxon>
        <taxon>Lophotrochozoa</taxon>
        <taxon>Mollusca</taxon>
        <taxon>Gastropoda</taxon>
        <taxon>Heterobranchia</taxon>
        <taxon>Euthyneura</taxon>
        <taxon>Panpulmonata</taxon>
        <taxon>Sacoglossa</taxon>
        <taxon>Placobranchoidea</taxon>
        <taxon>Plakobranchidae</taxon>
        <taxon>Plakobranchus</taxon>
    </lineage>
</organism>
<keyword evidence="2" id="KW-1185">Reference proteome</keyword>
<comment type="caution">
    <text evidence="1">The sequence shown here is derived from an EMBL/GenBank/DDBJ whole genome shotgun (WGS) entry which is preliminary data.</text>
</comment>